<dbReference type="Pfam" id="PF14196">
    <property type="entry name" value="ATC_hydrolase"/>
    <property type="match status" value="1"/>
</dbReference>
<sequence>MKNTICEKLMWSAMTPAIFKYIAANCKNTDTFRVKKKSRKNFKDMLARTPDIGGFTKNPLRICLSGGIVWMAVYKAMDGAMSHEQFGEMVTATMQASLIKKAFGSKNPFDMEYQKKKVKKDRIANAISDSEFNWMTETIPGRDADEYTINYHRCGLCALGKQEHLEELIPYMCAMDFISADLMGGVLYRTGTLAEGAEKCDFYVCKKDSKWDKERKYGQQSKLQKQGELGKWNM</sequence>
<evidence type="ECO:0000313" key="1">
    <source>
        <dbReference type="EMBL" id="OUQ31875.1"/>
    </source>
</evidence>
<comment type="caution">
    <text evidence="1">The sequence shown here is derived from an EMBL/GenBank/DDBJ whole genome shotgun (WGS) entry which is preliminary data.</text>
</comment>
<organism evidence="1 2">
    <name type="scientific">Massilimicrobiota timonensis</name>
    <dbReference type="NCBI Taxonomy" id="1776392"/>
    <lineage>
        <taxon>Bacteria</taxon>
        <taxon>Bacillati</taxon>
        <taxon>Bacillota</taxon>
        <taxon>Erysipelotrichia</taxon>
        <taxon>Erysipelotrichales</taxon>
        <taxon>Erysipelotrichaceae</taxon>
        <taxon>Massilimicrobiota</taxon>
    </lineage>
</organism>
<gene>
    <name evidence="1" type="ORF">B5E75_12940</name>
</gene>
<accession>A0A1Y4SPM7</accession>
<dbReference type="GO" id="GO:0016787">
    <property type="term" value="F:hydrolase activity"/>
    <property type="evidence" value="ECO:0007669"/>
    <property type="project" value="UniProtKB-KW"/>
</dbReference>
<protein>
    <submittedName>
        <fullName evidence="1">L-2-amino-thiazoline-4-carboxylic acid hydrolase</fullName>
    </submittedName>
</protein>
<dbReference type="AlphaFoldDB" id="A0A1Y4SPM7"/>
<proteinExistence type="predicted"/>
<evidence type="ECO:0000313" key="2">
    <source>
        <dbReference type="Proteomes" id="UP000195305"/>
    </source>
</evidence>
<keyword evidence="2" id="KW-1185">Reference proteome</keyword>
<dbReference type="EMBL" id="NFLJ01000049">
    <property type="protein sequence ID" value="OUQ31875.1"/>
    <property type="molecule type" value="Genomic_DNA"/>
</dbReference>
<dbReference type="InterPro" id="IPR026002">
    <property type="entry name" value="ATC_hydrolase-like"/>
</dbReference>
<reference evidence="1 2" key="1">
    <citation type="journal article" date="2018" name="BMC Genomics">
        <title>Whole genome sequencing and function prediction of 133 gut anaerobes isolated from chicken caecum in pure cultures.</title>
        <authorList>
            <person name="Medvecky M."/>
            <person name="Cejkova D."/>
            <person name="Polansky O."/>
            <person name="Karasova D."/>
            <person name="Kubasova T."/>
            <person name="Cizek A."/>
            <person name="Rychlik I."/>
        </authorList>
    </citation>
    <scope>NUCLEOTIDE SEQUENCE [LARGE SCALE GENOMIC DNA]</scope>
    <source>
        <strain evidence="1 2">An13</strain>
    </source>
</reference>
<name>A0A1Y4SPM7_9FIRM</name>
<dbReference type="Proteomes" id="UP000195305">
    <property type="component" value="Unassembled WGS sequence"/>
</dbReference>
<keyword evidence="1" id="KW-0378">Hydrolase</keyword>
<dbReference type="OrthoDB" id="1495276at2"/>